<evidence type="ECO:0000256" key="2">
    <source>
        <dbReference type="ARBA" id="ARBA00022723"/>
    </source>
</evidence>
<dbReference type="WBParaSite" id="jg21746.2">
    <property type="protein sequence ID" value="jg21746.2"/>
    <property type="gene ID" value="jg21746"/>
</dbReference>
<feature type="compositionally biased region" description="Low complexity" evidence="6">
    <location>
        <begin position="409"/>
        <end position="426"/>
    </location>
</feature>
<dbReference type="PANTHER" id="PTHR46481:SF10">
    <property type="entry name" value="ZINC FINGER BED DOMAIN-CONTAINING PROTEIN 39"/>
    <property type="match status" value="1"/>
</dbReference>
<feature type="region of interest" description="Disordered" evidence="6">
    <location>
        <begin position="33"/>
        <end position="70"/>
    </location>
</feature>
<feature type="compositionally biased region" description="Gly residues" evidence="6">
    <location>
        <begin position="175"/>
        <end position="184"/>
    </location>
</feature>
<comment type="subcellular location">
    <subcellularLocation>
        <location evidence="1">Nucleus</location>
    </subcellularLocation>
</comment>
<evidence type="ECO:0000313" key="9">
    <source>
        <dbReference type="WBParaSite" id="jg21746.2"/>
    </source>
</evidence>
<dbReference type="GO" id="GO:0008270">
    <property type="term" value="F:zinc ion binding"/>
    <property type="evidence" value="ECO:0007669"/>
    <property type="project" value="UniProtKB-KW"/>
</dbReference>
<keyword evidence="5" id="KW-0539">Nucleus</keyword>
<feature type="compositionally biased region" description="Low complexity" evidence="6">
    <location>
        <begin position="33"/>
        <end position="57"/>
    </location>
</feature>
<dbReference type="InterPro" id="IPR008906">
    <property type="entry name" value="HATC_C_dom"/>
</dbReference>
<dbReference type="AlphaFoldDB" id="A0A915DN48"/>
<evidence type="ECO:0000256" key="3">
    <source>
        <dbReference type="ARBA" id="ARBA00022771"/>
    </source>
</evidence>
<name>A0A915DN48_9BILA</name>
<evidence type="ECO:0000313" key="8">
    <source>
        <dbReference type="Proteomes" id="UP000887574"/>
    </source>
</evidence>
<dbReference type="SUPFAM" id="SSF53098">
    <property type="entry name" value="Ribonuclease H-like"/>
    <property type="match status" value="1"/>
</dbReference>
<evidence type="ECO:0000256" key="6">
    <source>
        <dbReference type="SAM" id="MobiDB-lite"/>
    </source>
</evidence>
<evidence type="ECO:0000256" key="4">
    <source>
        <dbReference type="ARBA" id="ARBA00022833"/>
    </source>
</evidence>
<keyword evidence="4" id="KW-0862">Zinc</keyword>
<feature type="domain" description="HAT C-terminal dimerisation" evidence="7">
    <location>
        <begin position="907"/>
        <end position="947"/>
    </location>
</feature>
<proteinExistence type="predicted"/>
<evidence type="ECO:0000259" key="7">
    <source>
        <dbReference type="Pfam" id="PF05699"/>
    </source>
</evidence>
<keyword evidence="3" id="KW-0863">Zinc-finger</keyword>
<dbReference type="Proteomes" id="UP000887574">
    <property type="component" value="Unplaced"/>
</dbReference>
<reference evidence="9" key="1">
    <citation type="submission" date="2022-11" db="UniProtKB">
        <authorList>
            <consortium name="WormBaseParasite"/>
        </authorList>
    </citation>
    <scope>IDENTIFICATION</scope>
</reference>
<dbReference type="InterPro" id="IPR012337">
    <property type="entry name" value="RNaseH-like_sf"/>
</dbReference>
<feature type="region of interest" description="Disordered" evidence="6">
    <location>
        <begin position="389"/>
        <end position="426"/>
    </location>
</feature>
<dbReference type="GO" id="GO:0046983">
    <property type="term" value="F:protein dimerization activity"/>
    <property type="evidence" value="ECO:0007669"/>
    <property type="project" value="InterPro"/>
</dbReference>
<sequence>MPNGHNPPIDFFTIFQQQANTLFAKSFNNALKPASNNHNNNLSSNRSTPSRLSSSTPIQQATTSPAPPVIPGALAVAASPAAQLFPEDDWSWHRNPQASIRSGGTNKQTPVWKYFVYNKTENLSRCIVGSCTYMLKGPHTSTLACHLKKHTAEYAEFQKLKVLQVKSEYSRERNVGGGNQGQGNGTPSSNANNNKNSSSGSSSASSCASSSSVGGGGGQVLQQPGLLHPHLFNTSTPLHSRGGCNMTRNGGMLSPNSTSSSPFDTMSLNGIFGMANLPPLNSAMNTSMGYYANTSAVTTPVSTIPKKPAQNGKSNNSVSDIANLLSARAVAAAAAAAAELKQQSCSPQSAEDDFSGQSPNSRLPQAATTCTPKSSTSNVFHSALNLAGSSGNTSNNSRKNVSSCSVNQTSRSSLSSSPATTSISSVSQHSAAASATQIVKKKHQQEDRQHQLQINLAMCMATSKLPSGLLHNPFFKDLLECTHPGFVLPTGVRQIEELINAQYSYAVEAVKKQISSASKISLLIDVIRLAPSANLVIKDEQIESKSCRICVSAAFFSALSQSIEVVLLGIDDVDCSIEGPNLAAMVLSTTEKLMDEYNFTKSSVSRILVQPYPSDKQILELNDPQLSDNQLVLLNNKVSQTFSAVFDKDHLVQNVRKSFYTMILAFLASSTAALELNILTGQTLDLRIIQPFEALASTLIAVKDSFLMVCRKHVDSSLILNQEEWSVLSEIAQLSSLFQNYMSSTLLNGSLLTLDQVVPSLKQIENSLEQDFSSLDDLPSKLWEDLSERCAPILDPDHQNFDGIFLQATMLNPHLAARFLDESQTNYARQAVQQVLAEKLQLKCPKASDVRKSSVESCSSMSACEVKSDIIDYSQEEQLTMNMMAVNMVQTYFQDVVSISAGMRSSAVNHFDALKFWQLNRVKCPELSELAVELLSIPSAQVSLGRADNGRASKEGCDWRKEIMQSLEAGDQECSLVQRDAFLAFNQKFVIPDAVV</sequence>
<dbReference type="PANTHER" id="PTHR46481">
    <property type="entry name" value="ZINC FINGER BED DOMAIN-CONTAINING PROTEIN 4"/>
    <property type="match status" value="1"/>
</dbReference>
<dbReference type="Pfam" id="PF05699">
    <property type="entry name" value="Dimer_Tnp_hAT"/>
    <property type="match status" value="1"/>
</dbReference>
<protein>
    <submittedName>
        <fullName evidence="9">HAT C-terminal dimerisation domain-containing protein</fullName>
    </submittedName>
</protein>
<feature type="region of interest" description="Disordered" evidence="6">
    <location>
        <begin position="171"/>
        <end position="261"/>
    </location>
</feature>
<evidence type="ECO:0000256" key="5">
    <source>
        <dbReference type="ARBA" id="ARBA00023242"/>
    </source>
</evidence>
<feature type="compositionally biased region" description="Low complexity" evidence="6">
    <location>
        <begin position="185"/>
        <end position="212"/>
    </location>
</feature>
<accession>A0A915DN48</accession>
<dbReference type="InterPro" id="IPR052035">
    <property type="entry name" value="ZnF_BED_domain_contain"/>
</dbReference>
<keyword evidence="8" id="KW-1185">Reference proteome</keyword>
<keyword evidence="2" id="KW-0479">Metal-binding</keyword>
<evidence type="ECO:0000256" key="1">
    <source>
        <dbReference type="ARBA" id="ARBA00004123"/>
    </source>
</evidence>
<feature type="compositionally biased region" description="Polar residues" evidence="6">
    <location>
        <begin position="389"/>
        <end position="408"/>
    </location>
</feature>
<organism evidence="8 9">
    <name type="scientific">Ditylenchus dipsaci</name>
    <dbReference type="NCBI Taxonomy" id="166011"/>
    <lineage>
        <taxon>Eukaryota</taxon>
        <taxon>Metazoa</taxon>
        <taxon>Ecdysozoa</taxon>
        <taxon>Nematoda</taxon>
        <taxon>Chromadorea</taxon>
        <taxon>Rhabditida</taxon>
        <taxon>Tylenchina</taxon>
        <taxon>Tylenchomorpha</taxon>
        <taxon>Sphaerularioidea</taxon>
        <taxon>Anguinidae</taxon>
        <taxon>Anguininae</taxon>
        <taxon>Ditylenchus</taxon>
    </lineage>
</organism>
<feature type="region of interest" description="Disordered" evidence="6">
    <location>
        <begin position="343"/>
        <end position="376"/>
    </location>
</feature>
<dbReference type="GO" id="GO:0005634">
    <property type="term" value="C:nucleus"/>
    <property type="evidence" value="ECO:0007669"/>
    <property type="project" value="UniProtKB-SubCell"/>
</dbReference>